<dbReference type="AlphaFoldDB" id="A0A1H3L882"/>
<feature type="signal peptide" evidence="1">
    <location>
        <begin position="1"/>
        <end position="22"/>
    </location>
</feature>
<dbReference type="InterPro" id="IPR048778">
    <property type="entry name" value="NE1300-like"/>
</dbReference>
<dbReference type="InterPro" id="IPR048785">
    <property type="entry name" value="NE1300-like_sf"/>
</dbReference>
<organism evidence="2 3">
    <name type="scientific">Nitrosomonas halophila</name>
    <dbReference type="NCBI Taxonomy" id="44576"/>
    <lineage>
        <taxon>Bacteria</taxon>
        <taxon>Pseudomonadati</taxon>
        <taxon>Pseudomonadota</taxon>
        <taxon>Betaproteobacteria</taxon>
        <taxon>Nitrosomonadales</taxon>
        <taxon>Nitrosomonadaceae</taxon>
        <taxon>Nitrosomonas</taxon>
    </lineage>
</organism>
<sequence length="91" mass="9563">MNKVIVAAFVSIFVLGSTATFASGNLTSSLAPIAAKDLLNYLSCKDKKPTDVVKSRTDVENGKIVRVKCADAVAVVKKARDASGDAWQGGY</sequence>
<dbReference type="Proteomes" id="UP000198640">
    <property type="component" value="Unassembled WGS sequence"/>
</dbReference>
<evidence type="ECO:0000313" key="2">
    <source>
        <dbReference type="EMBL" id="SDY60095.1"/>
    </source>
</evidence>
<dbReference type="STRING" id="44576.SAMN05421881_10465"/>
<accession>A0A1H3L882</accession>
<dbReference type="Gene3D" id="3.90.640.100">
    <property type="match status" value="1"/>
</dbReference>
<gene>
    <name evidence="2" type="ORF">SAMN05421881_10465</name>
</gene>
<name>A0A1H3L882_9PROT</name>
<evidence type="ECO:0000256" key="1">
    <source>
        <dbReference type="SAM" id="SignalP"/>
    </source>
</evidence>
<evidence type="ECO:0000313" key="3">
    <source>
        <dbReference type="Proteomes" id="UP000198640"/>
    </source>
</evidence>
<keyword evidence="3" id="KW-1185">Reference proteome</keyword>
<reference evidence="2 3" key="1">
    <citation type="submission" date="2016-10" db="EMBL/GenBank/DDBJ databases">
        <authorList>
            <person name="de Groot N.N."/>
        </authorList>
    </citation>
    <scope>NUCLEOTIDE SEQUENCE [LARGE SCALE GENOMIC DNA]</scope>
    <source>
        <strain evidence="2 3">Nm1</strain>
    </source>
</reference>
<keyword evidence="1" id="KW-0732">Signal</keyword>
<dbReference type="RefSeq" id="WP_090414895.1">
    <property type="nucleotide sequence ID" value="NZ_FNOY01000046.1"/>
</dbReference>
<dbReference type="OrthoDB" id="8548229at2"/>
<protein>
    <submittedName>
        <fullName evidence="2">Uncharacterized protein</fullName>
    </submittedName>
</protein>
<dbReference type="EMBL" id="FNOY01000046">
    <property type="protein sequence ID" value="SDY60095.1"/>
    <property type="molecule type" value="Genomic_DNA"/>
</dbReference>
<feature type="chain" id="PRO_5011742369" evidence="1">
    <location>
        <begin position="23"/>
        <end position="91"/>
    </location>
</feature>
<proteinExistence type="predicted"/>
<dbReference type="Pfam" id="PF20836">
    <property type="entry name" value="HAO_bd"/>
    <property type="match status" value="1"/>
</dbReference>